<dbReference type="SUPFAM" id="SSF53850">
    <property type="entry name" value="Periplasmic binding protein-like II"/>
    <property type="match status" value="1"/>
</dbReference>
<dbReference type="AlphaFoldDB" id="A0A9P6PYZ7"/>
<dbReference type="OrthoDB" id="1363at2759"/>
<keyword evidence="6" id="KW-1185">Reference proteome</keyword>
<evidence type="ECO:0000256" key="2">
    <source>
        <dbReference type="ARBA" id="ARBA00010742"/>
    </source>
</evidence>
<evidence type="ECO:0000259" key="4">
    <source>
        <dbReference type="Pfam" id="PF22384"/>
    </source>
</evidence>
<dbReference type="Pfam" id="PF13379">
    <property type="entry name" value="NMT1_2"/>
    <property type="match status" value="1"/>
</dbReference>
<dbReference type="GO" id="GO:0042597">
    <property type="term" value="C:periplasmic space"/>
    <property type="evidence" value="ECO:0007669"/>
    <property type="project" value="UniProtKB-SubCell"/>
</dbReference>
<gene>
    <name evidence="5" type="ORF">DFQ27_006008</name>
</gene>
<name>A0A9P6PYZ7_9FUNG</name>
<protein>
    <recommendedName>
        <fullName evidence="4">Ca3427-like PBP 2 domain-containing protein</fullName>
    </recommendedName>
</protein>
<feature type="domain" description="Ca3427-like PBP 2" evidence="4">
    <location>
        <begin position="93"/>
        <end position="197"/>
    </location>
</feature>
<comment type="subcellular location">
    <subcellularLocation>
        <location evidence="1">Periplasm</location>
    </subcellularLocation>
</comment>
<evidence type="ECO:0000313" key="5">
    <source>
        <dbReference type="EMBL" id="KAG0255916.1"/>
    </source>
</evidence>
<accession>A0A9P6PYZ7</accession>
<dbReference type="Proteomes" id="UP000807716">
    <property type="component" value="Unassembled WGS sequence"/>
</dbReference>
<keyword evidence="3" id="KW-0732">Signal</keyword>
<evidence type="ECO:0000313" key="6">
    <source>
        <dbReference type="Proteomes" id="UP000807716"/>
    </source>
</evidence>
<dbReference type="Gene3D" id="3.40.190.10">
    <property type="entry name" value="Periplasmic binding protein-like II"/>
    <property type="match status" value="2"/>
</dbReference>
<sequence length="390" mass="43124">MVASTLPILRVGFVPEHFSSPLHRAVELGYFEREGIIVERVCCPGGTGEMTTKLIDGSLDIAIALTEGLLAGIAKGHDAYKIVGTYVESPLCWAISVGQKSRHTSRATLKNGTIGVSRLGSGSHIIPFVLAEQEGWLEGGALPAGEGYKAPFEFKVLHNFANLRDSVNDNSSDAFLWERFTTKPYHDTNEVRLVDTITPPWPAFMIAASVQHLPATADTDSKNVISKFLSVLSRSTSEFTDPKNYNHSIQYVQDKMSYNKQDVEDWFSGVRYPSEKSGGCAGVQQEALLTCSRVLLEAGVLHKGQDTDAVEEHRPRSAQGQEPELPRVYVPDTTHAQLQPIVLPAHPRLSPPHHQVQDLWQPQRLPPRVASKMIPHNILRQRLNKTLSRS</sequence>
<dbReference type="CDD" id="cd13637">
    <property type="entry name" value="PBP2_Ca3427_like"/>
    <property type="match status" value="1"/>
</dbReference>
<comment type="caution">
    <text evidence="5">The sequence shown here is derived from an EMBL/GenBank/DDBJ whole genome shotgun (WGS) entry which is preliminary data.</text>
</comment>
<proteinExistence type="inferred from homology"/>
<dbReference type="EMBL" id="JAAAJB010000435">
    <property type="protein sequence ID" value="KAG0255916.1"/>
    <property type="molecule type" value="Genomic_DNA"/>
</dbReference>
<evidence type="ECO:0000256" key="1">
    <source>
        <dbReference type="ARBA" id="ARBA00004418"/>
    </source>
</evidence>
<organism evidence="5 6">
    <name type="scientific">Actinomortierella ambigua</name>
    <dbReference type="NCBI Taxonomy" id="1343610"/>
    <lineage>
        <taxon>Eukaryota</taxon>
        <taxon>Fungi</taxon>
        <taxon>Fungi incertae sedis</taxon>
        <taxon>Mucoromycota</taxon>
        <taxon>Mortierellomycotina</taxon>
        <taxon>Mortierellomycetes</taxon>
        <taxon>Mortierellales</taxon>
        <taxon>Mortierellaceae</taxon>
        <taxon>Actinomortierella</taxon>
    </lineage>
</organism>
<dbReference type="PANTHER" id="PTHR30024">
    <property type="entry name" value="ALIPHATIC SULFONATES-BINDING PROTEIN-RELATED"/>
    <property type="match status" value="1"/>
</dbReference>
<dbReference type="PANTHER" id="PTHR30024:SF47">
    <property type="entry name" value="TAURINE-BINDING PERIPLASMIC PROTEIN"/>
    <property type="match status" value="1"/>
</dbReference>
<reference evidence="5" key="1">
    <citation type="journal article" date="2020" name="Fungal Divers.">
        <title>Resolving the Mortierellaceae phylogeny through synthesis of multi-gene phylogenetics and phylogenomics.</title>
        <authorList>
            <person name="Vandepol N."/>
            <person name="Liber J."/>
            <person name="Desiro A."/>
            <person name="Na H."/>
            <person name="Kennedy M."/>
            <person name="Barry K."/>
            <person name="Grigoriev I.V."/>
            <person name="Miller A.N."/>
            <person name="O'Donnell K."/>
            <person name="Stajich J.E."/>
            <person name="Bonito G."/>
        </authorList>
    </citation>
    <scope>NUCLEOTIDE SEQUENCE</scope>
    <source>
        <strain evidence="5">BC1065</strain>
    </source>
</reference>
<dbReference type="InterPro" id="IPR054364">
    <property type="entry name" value="Ca3427-like_PBP2"/>
</dbReference>
<comment type="similarity">
    <text evidence="2">Belongs to the bacterial solute-binding protein SsuA/TauA family.</text>
</comment>
<evidence type="ECO:0000256" key="3">
    <source>
        <dbReference type="ARBA" id="ARBA00022729"/>
    </source>
</evidence>
<dbReference type="Pfam" id="PF22384">
    <property type="entry name" value="PBP2_Ca3427_like"/>
    <property type="match status" value="1"/>
</dbReference>